<accession>A0A0E3D9N7</accession>
<gene>
    <name evidence="1" type="ORF">BCP8-2_187</name>
</gene>
<dbReference type="RefSeq" id="YP_009149748.1">
    <property type="nucleotide sequence ID" value="NC_027355.1"/>
</dbReference>
<reference evidence="2" key="1">
    <citation type="submission" date="2014-01" db="EMBL/GenBank/DDBJ databases">
        <title>Genomic and Proteomic Analysis of Broad Host Range Virulent Bacillus Group Phage BCP8-2 Leading To the Creation of New Genus within Myoviruses.</title>
        <authorList>
            <person name="Bandara N."/>
            <person name="Asare P.T."/>
            <person name="Kim K.P."/>
        </authorList>
    </citation>
    <scope>NUCLEOTIDE SEQUENCE [LARGE SCALE GENOMIC DNA]</scope>
</reference>
<dbReference type="EMBL" id="KJ081346">
    <property type="protein sequence ID" value="AHJ87225.1"/>
    <property type="molecule type" value="Genomic_DNA"/>
</dbReference>
<dbReference type="GeneID" id="24723451"/>
<dbReference type="KEGG" id="vg:24723451"/>
<dbReference type="Proteomes" id="UP000033014">
    <property type="component" value="Segment"/>
</dbReference>
<keyword evidence="2" id="KW-1185">Reference proteome</keyword>
<protein>
    <submittedName>
        <fullName evidence="1">Uncharacterized protein</fullName>
    </submittedName>
</protein>
<reference evidence="1 2" key="2">
    <citation type="journal article" date="2015" name="Arch. Virol.">
        <title>Complete genome sequence analysis and identification of putative metallo-beta-lactamase and SpoIIIE homologs in Bacillus cereus group phage BCP8-2, a new member of the proposed Bastille-like group.</title>
        <authorList>
            <person name="Asare P.T."/>
            <person name="Bandara N."/>
            <person name="Jeong T.Y."/>
            <person name="Ryu S."/>
            <person name="Klumpp J."/>
            <person name="Kim K.P."/>
        </authorList>
    </citation>
    <scope>NUCLEOTIDE SEQUENCE [LARGE SCALE GENOMIC DNA]</scope>
    <source>
        <strain evidence="1">BCP8-2</strain>
    </source>
</reference>
<evidence type="ECO:0000313" key="2">
    <source>
        <dbReference type="Proteomes" id="UP000033014"/>
    </source>
</evidence>
<dbReference type="OrthoDB" id="16197at10239"/>
<name>A0A0E3D9N7_9CAUD</name>
<sequence length="112" mass="12947">MKIPWECEDCGHKELASPFDTFMLCPNCDSQNFFHGSIIEDDLEEYNVYDEEDELDNVVVFEDQYGEKLTIVQEIDDDGDINLLPSDRNLFFSKEDAIELAKAILRVCGEEE</sequence>
<proteinExistence type="predicted"/>
<organism evidence="1 2">
    <name type="scientific">Bacillus phage BCP8-2</name>
    <dbReference type="NCBI Taxonomy" id="1129192"/>
    <lineage>
        <taxon>Viruses</taxon>
        <taxon>Duplodnaviria</taxon>
        <taxon>Heunggongvirae</taxon>
        <taxon>Uroviricota</taxon>
        <taxon>Caudoviricetes</taxon>
        <taxon>Herelleviridae</taxon>
        <taxon>Bastillevirinae</taxon>
        <taxon>Caeruleovirus</taxon>
        <taxon>Caeruleovirus BCP82</taxon>
    </lineage>
</organism>
<evidence type="ECO:0000313" key="1">
    <source>
        <dbReference type="EMBL" id="AHJ87225.1"/>
    </source>
</evidence>